<evidence type="ECO:0000256" key="1">
    <source>
        <dbReference type="SAM" id="Phobius"/>
    </source>
</evidence>
<feature type="transmembrane region" description="Helical" evidence="1">
    <location>
        <begin position="334"/>
        <end position="352"/>
    </location>
</feature>
<keyword evidence="1" id="KW-0812">Transmembrane</keyword>
<sequence>MNERIRPRAIVTGLVLGLLLCVFTPYNDAVLRNAPIGQGNLPLAPFFVAAWLFVLSAAWSRISGRRPVLGGVEILTAWVMMILFTSVGWSGMAESFFINITAPQHFAKDAMRWTEVLTPLLPDAWFPDSTAAVKTLYNGLPDAKAMGMGEVLGAIPWGVWVPPLIVWGTFILGSFFVMICLMRLFGKQWVMNERVLFPLFRVPQIMGEALDNRQFGAFWTDRFLLIGLLMTCFLHLLNGMHQYVPSVPELPTILLAGKYFPKFGLFSGFYKLKLYVIPAFIGFAFLTTRQISFSMWVFFILAGLSYGLLYVLGLQLPEAALGVTFGPDLFRAEGAQTIGAYAVFFVFLLWLARHHLGETLTHAIRRKGTAADSGAIRATAPPQEWIPPVWPLWGLVGGMAFLVGWSMYFGLPLLVALMLPVSFIMVSLVSARAVCQGGLPYFTLTAAPLDGMIGMFGTGFMGQAGIAMAAVMQKVLFLDFRSAVMPTLFHGSKVCEKNQSRCAMVVGIGAGLFLAVIAAFVTMLYLGHKYGLRDLNLEWATQTVLANFENAQRLVDVPVGPNKWTIIYSGAGALIMGLLIFCYYRLPWWPLHPLGYLVAYSSGMKVLWFSFFIGWLCNHLCLHYGGTALFNRVRFLFVGLILGDFLMGGLYALLGLWTKTVYSVFPL</sequence>
<feature type="domain" description="DUF6784" evidence="2">
    <location>
        <begin position="567"/>
        <end position="665"/>
    </location>
</feature>
<dbReference type="Pfam" id="PF20581">
    <property type="entry name" value="DUF6785"/>
    <property type="match status" value="1"/>
</dbReference>
<dbReference type="EMBL" id="WAIE01000009">
    <property type="protein sequence ID" value="KAB1439006.1"/>
    <property type="molecule type" value="Genomic_DNA"/>
</dbReference>
<dbReference type="InterPro" id="IPR046712">
    <property type="entry name" value="DUF6785"/>
</dbReference>
<feature type="transmembrane region" description="Helical" evidence="1">
    <location>
        <begin position="43"/>
        <end position="62"/>
    </location>
</feature>
<feature type="transmembrane region" description="Helical" evidence="1">
    <location>
        <begin position="164"/>
        <end position="185"/>
    </location>
</feature>
<feature type="transmembrane region" description="Helical" evidence="1">
    <location>
        <begin position="636"/>
        <end position="657"/>
    </location>
</feature>
<dbReference type="Proteomes" id="UP000438699">
    <property type="component" value="Unassembled WGS sequence"/>
</dbReference>
<evidence type="ECO:0008006" key="6">
    <source>
        <dbReference type="Google" id="ProtNLM"/>
    </source>
</evidence>
<dbReference type="OrthoDB" id="5428060at2"/>
<feature type="transmembrane region" description="Helical" evidence="1">
    <location>
        <begin position="503"/>
        <end position="526"/>
    </location>
</feature>
<dbReference type="AlphaFoldDB" id="A0A6N6N0M2"/>
<organism evidence="4 5">
    <name type="scientific">Pseudodesulfovibrio senegalensis</name>
    <dbReference type="NCBI Taxonomy" id="1721087"/>
    <lineage>
        <taxon>Bacteria</taxon>
        <taxon>Pseudomonadati</taxon>
        <taxon>Thermodesulfobacteriota</taxon>
        <taxon>Desulfovibrionia</taxon>
        <taxon>Desulfovibrionales</taxon>
        <taxon>Desulfovibrionaceae</taxon>
    </lineage>
</organism>
<keyword evidence="1" id="KW-0472">Membrane</keyword>
<dbReference type="Pfam" id="PF20580">
    <property type="entry name" value="DUF6784"/>
    <property type="match status" value="1"/>
</dbReference>
<feature type="transmembrane region" description="Helical" evidence="1">
    <location>
        <begin position="293"/>
        <end position="314"/>
    </location>
</feature>
<feature type="transmembrane region" description="Helical" evidence="1">
    <location>
        <begin position="414"/>
        <end position="435"/>
    </location>
</feature>
<evidence type="ECO:0000259" key="2">
    <source>
        <dbReference type="Pfam" id="PF20580"/>
    </source>
</evidence>
<reference evidence="4 5" key="1">
    <citation type="journal article" date="2017" name="Int. J. Syst. Evol. Microbiol.">
        <title>Desulfovibrio senegalensis sp. nov., a mesophilic sulfate reducer isolated from marine sediment.</title>
        <authorList>
            <person name="Thioye A."/>
            <person name="Gam Z.B.A."/>
            <person name="Mbengue M."/>
            <person name="Cayol J.L."/>
            <person name="Joseph-Bartoli M."/>
            <person name="Toure-Kane C."/>
            <person name="Labat M."/>
        </authorList>
    </citation>
    <scope>NUCLEOTIDE SEQUENCE [LARGE SCALE GENOMIC DNA]</scope>
    <source>
        <strain evidence="4 5">DSM 101509</strain>
    </source>
</reference>
<keyword evidence="1" id="KW-1133">Transmembrane helix</keyword>
<dbReference type="InterPro" id="IPR046711">
    <property type="entry name" value="DUF6784"/>
</dbReference>
<gene>
    <name evidence="4" type="ORF">F8A88_14910</name>
</gene>
<evidence type="ECO:0000259" key="3">
    <source>
        <dbReference type="Pfam" id="PF20581"/>
    </source>
</evidence>
<name>A0A6N6N0M2_9BACT</name>
<feature type="transmembrane region" description="Helical" evidence="1">
    <location>
        <begin position="74"/>
        <end position="92"/>
    </location>
</feature>
<proteinExistence type="predicted"/>
<comment type="caution">
    <text evidence="4">The sequence shown here is derived from an EMBL/GenBank/DDBJ whole genome shotgun (WGS) entry which is preliminary data.</text>
</comment>
<dbReference type="RefSeq" id="WP_151151976.1">
    <property type="nucleotide sequence ID" value="NZ_WAIE01000009.1"/>
</dbReference>
<accession>A0A6N6N0M2</accession>
<evidence type="ECO:0000313" key="4">
    <source>
        <dbReference type="EMBL" id="KAB1439006.1"/>
    </source>
</evidence>
<feature type="transmembrane region" description="Helical" evidence="1">
    <location>
        <begin position="566"/>
        <end position="586"/>
    </location>
</feature>
<feature type="domain" description="DUF6785" evidence="3">
    <location>
        <begin position="6"/>
        <end position="531"/>
    </location>
</feature>
<evidence type="ECO:0000313" key="5">
    <source>
        <dbReference type="Proteomes" id="UP000438699"/>
    </source>
</evidence>
<keyword evidence="5" id="KW-1185">Reference proteome</keyword>
<protein>
    <recommendedName>
        <fullName evidence="6">Peptide transporter</fullName>
    </recommendedName>
</protein>
<feature type="transmembrane region" description="Helical" evidence="1">
    <location>
        <begin position="447"/>
        <end position="472"/>
    </location>
</feature>
<feature type="transmembrane region" description="Helical" evidence="1">
    <location>
        <begin position="263"/>
        <end position="286"/>
    </location>
</feature>
<feature type="transmembrane region" description="Helical" evidence="1">
    <location>
        <begin position="223"/>
        <end position="243"/>
    </location>
</feature>